<feature type="compositionally biased region" description="Low complexity" evidence="1">
    <location>
        <begin position="90"/>
        <end position="107"/>
    </location>
</feature>
<dbReference type="GeneID" id="116195464"/>
<name>A0A6P8CC37_PUNGR</name>
<dbReference type="Pfam" id="PF25821">
    <property type="entry name" value="DUF7950"/>
    <property type="match status" value="1"/>
</dbReference>
<sequence>MDGAGSVGRRGMDMDGLGGGAADRSIISPIMLRFRPIAPKPANGEPFSGSFSADGAGAALSRRRVKRRYRVRVRSRKNNIRDGNTGRSDVAVVSGGTGSSAAGGTTTLQLLPGREEDQESAGGGSEGNYCQQLYGDPGEGGALTIGTGAGVGAPDRAAVESRVRVESVGDACMGAAGEDGSLGSTGAEIVRRLELDMCPAFVTDSLNRVRWLNAAYVALVTGGEGDGGEGVDVRVEVTAKEELPWWSAAFTCQVRVEHTWRHGRYSKVVPCDVWRLDWGGFAWRLDVKAALSLGF</sequence>
<accession>A0A6P8CC37</accession>
<protein>
    <submittedName>
        <fullName evidence="4">Uncharacterized protein LOC116195464</fullName>
    </submittedName>
</protein>
<feature type="compositionally biased region" description="Basic residues" evidence="1">
    <location>
        <begin position="67"/>
        <end position="78"/>
    </location>
</feature>
<feature type="domain" description="DUF7950" evidence="2">
    <location>
        <begin position="159"/>
        <end position="292"/>
    </location>
</feature>
<dbReference type="OrthoDB" id="1898295at2759"/>
<evidence type="ECO:0000313" key="3">
    <source>
        <dbReference type="Proteomes" id="UP000515151"/>
    </source>
</evidence>
<dbReference type="RefSeq" id="XP_031380540.1">
    <property type="nucleotide sequence ID" value="XM_031524680.1"/>
</dbReference>
<evidence type="ECO:0000256" key="1">
    <source>
        <dbReference type="SAM" id="MobiDB-lite"/>
    </source>
</evidence>
<proteinExistence type="predicted"/>
<gene>
    <name evidence="4" type="primary">LOC116195464</name>
</gene>
<evidence type="ECO:0000313" key="4">
    <source>
        <dbReference type="RefSeq" id="XP_031380540.1"/>
    </source>
</evidence>
<organism evidence="3 4">
    <name type="scientific">Punica granatum</name>
    <name type="common">Pomegranate</name>
    <dbReference type="NCBI Taxonomy" id="22663"/>
    <lineage>
        <taxon>Eukaryota</taxon>
        <taxon>Viridiplantae</taxon>
        <taxon>Streptophyta</taxon>
        <taxon>Embryophyta</taxon>
        <taxon>Tracheophyta</taxon>
        <taxon>Spermatophyta</taxon>
        <taxon>Magnoliopsida</taxon>
        <taxon>eudicotyledons</taxon>
        <taxon>Gunneridae</taxon>
        <taxon>Pentapetalae</taxon>
        <taxon>rosids</taxon>
        <taxon>malvids</taxon>
        <taxon>Myrtales</taxon>
        <taxon>Lythraceae</taxon>
        <taxon>Punica</taxon>
    </lineage>
</organism>
<feature type="region of interest" description="Disordered" evidence="1">
    <location>
        <begin position="67"/>
        <end position="132"/>
    </location>
</feature>
<dbReference type="InterPro" id="IPR057710">
    <property type="entry name" value="DUF7950"/>
</dbReference>
<dbReference type="PANTHER" id="PTHR33595">
    <property type="entry name" value="VON WILLEBRAND FACTOR A DOMAIN PROTEIN"/>
    <property type="match status" value="1"/>
</dbReference>
<dbReference type="AlphaFoldDB" id="A0A6P8CC37"/>
<reference evidence="4" key="2">
    <citation type="submission" date="2025-08" db="UniProtKB">
        <authorList>
            <consortium name="RefSeq"/>
        </authorList>
    </citation>
    <scope>IDENTIFICATION</scope>
    <source>
        <tissue evidence="4">Leaf</tissue>
    </source>
</reference>
<keyword evidence="3" id="KW-1185">Reference proteome</keyword>
<dbReference type="PANTHER" id="PTHR33595:SF4">
    <property type="entry name" value="EMB|CAB62340.1"/>
    <property type="match status" value="1"/>
</dbReference>
<reference evidence="3" key="1">
    <citation type="journal article" date="2020" name="Plant Biotechnol. J.">
        <title>The pomegranate (Punica granatum L.) draft genome dissects genetic divergence between soft- and hard-seeded cultivars.</title>
        <authorList>
            <person name="Luo X."/>
            <person name="Li H."/>
            <person name="Wu Z."/>
            <person name="Yao W."/>
            <person name="Zhao P."/>
            <person name="Cao D."/>
            <person name="Yu H."/>
            <person name="Li K."/>
            <person name="Poudel K."/>
            <person name="Zhao D."/>
            <person name="Zhang F."/>
            <person name="Xia X."/>
            <person name="Chen L."/>
            <person name="Wang Q."/>
            <person name="Jing D."/>
            <person name="Cao S."/>
        </authorList>
    </citation>
    <scope>NUCLEOTIDE SEQUENCE [LARGE SCALE GENOMIC DNA]</scope>
    <source>
        <strain evidence="3">cv. Tunisia</strain>
    </source>
</reference>
<feature type="region of interest" description="Disordered" evidence="1">
    <location>
        <begin position="1"/>
        <end position="20"/>
    </location>
</feature>
<dbReference type="Proteomes" id="UP000515151">
    <property type="component" value="Chromosome 2"/>
</dbReference>
<evidence type="ECO:0000259" key="2">
    <source>
        <dbReference type="Pfam" id="PF25821"/>
    </source>
</evidence>